<evidence type="ECO:0000313" key="9">
    <source>
        <dbReference type="Proteomes" id="UP000192422"/>
    </source>
</evidence>
<evidence type="ECO:0000313" key="8">
    <source>
        <dbReference type="EMBL" id="QPZ91907.1"/>
    </source>
</evidence>
<evidence type="ECO:0000256" key="6">
    <source>
        <dbReference type="PIRNR" id="PIRNR000139"/>
    </source>
</evidence>
<feature type="domain" description="4Fe-4S ferredoxin-type" evidence="7">
    <location>
        <begin position="14"/>
        <end position="46"/>
    </location>
</feature>
<keyword evidence="8" id="KW-0560">Oxidoreductase</keyword>
<dbReference type="PROSITE" id="PS51379">
    <property type="entry name" value="4FE4S_FER_2"/>
    <property type="match status" value="2"/>
</dbReference>
<dbReference type="PROSITE" id="PS00198">
    <property type="entry name" value="4FE4S_FER_1"/>
    <property type="match status" value="1"/>
</dbReference>
<dbReference type="PANTHER" id="PTHR32479">
    <property type="entry name" value="GLYCOLATE OXIDASE IRON-SULFUR SUBUNIT"/>
    <property type="match status" value="1"/>
</dbReference>
<keyword evidence="2 6" id="KW-0479">Metal-binding</keyword>
<dbReference type="GO" id="GO:0019154">
    <property type="term" value="F:glycolate dehydrogenase activity"/>
    <property type="evidence" value="ECO:0007669"/>
    <property type="project" value="UniProtKB-EC"/>
</dbReference>
<dbReference type="InterPro" id="IPR012257">
    <property type="entry name" value="Glc_ox_4Fe-4S"/>
</dbReference>
<protein>
    <recommendedName>
        <fullName evidence="6">Glycolate oxidase iron-sulfur subunit</fullName>
        <ecNumber evidence="6">1.1.99.14</ecNumber>
    </recommendedName>
</protein>
<keyword evidence="4 6" id="KW-0408">Iron</keyword>
<keyword evidence="5 6" id="KW-0411">Iron-sulfur</keyword>
<dbReference type="RefSeq" id="WP_083078186.1">
    <property type="nucleotide sequence ID" value="NZ_CP053562.1"/>
</dbReference>
<keyword evidence="9" id="KW-1185">Reference proteome</keyword>
<comment type="catalytic activity">
    <reaction evidence="6">
        <text>glycolate + A = glyoxylate + AH2</text>
        <dbReference type="Rhea" id="RHEA:21264"/>
        <dbReference type="ChEBI" id="CHEBI:13193"/>
        <dbReference type="ChEBI" id="CHEBI:17499"/>
        <dbReference type="ChEBI" id="CHEBI:29805"/>
        <dbReference type="ChEBI" id="CHEBI:36655"/>
        <dbReference type="EC" id="1.1.99.14"/>
    </reaction>
</comment>
<evidence type="ECO:0000256" key="5">
    <source>
        <dbReference type="ARBA" id="ARBA00023014"/>
    </source>
</evidence>
<dbReference type="Proteomes" id="UP000192422">
    <property type="component" value="Chromosome"/>
</dbReference>
<dbReference type="PIRSF" id="PIRSF000139">
    <property type="entry name" value="Glc_ox_4Fe-4S"/>
    <property type="match status" value="1"/>
</dbReference>
<evidence type="ECO:0000256" key="1">
    <source>
        <dbReference type="ARBA" id="ARBA00022485"/>
    </source>
</evidence>
<evidence type="ECO:0000256" key="3">
    <source>
        <dbReference type="ARBA" id="ARBA00022737"/>
    </source>
</evidence>
<dbReference type="InterPro" id="IPR009051">
    <property type="entry name" value="Helical_ferredxn"/>
</dbReference>
<organism evidence="8 9">
    <name type="scientific">Thioclava electrotropha</name>
    <dbReference type="NCBI Taxonomy" id="1549850"/>
    <lineage>
        <taxon>Bacteria</taxon>
        <taxon>Pseudomonadati</taxon>
        <taxon>Pseudomonadota</taxon>
        <taxon>Alphaproteobacteria</taxon>
        <taxon>Rhodobacterales</taxon>
        <taxon>Paracoccaceae</taxon>
        <taxon>Thioclava</taxon>
    </lineage>
</organism>
<name>A0ABX6YWN8_9RHOB</name>
<dbReference type="Pfam" id="PF02754">
    <property type="entry name" value="CCG"/>
    <property type="match status" value="2"/>
</dbReference>
<keyword evidence="6" id="KW-0813">Transport</keyword>
<dbReference type="InterPro" id="IPR017900">
    <property type="entry name" value="4Fe4S_Fe_S_CS"/>
</dbReference>
<reference evidence="8 9" key="1">
    <citation type="submission" date="2020-05" db="EMBL/GenBank/DDBJ databases">
        <title>Thioclava electrotropha strain Elox9 finished genome.</title>
        <authorList>
            <person name="Rowe A.R."/>
            <person name="Wilbanks E.G."/>
        </authorList>
    </citation>
    <scope>NUCLEOTIDE SEQUENCE [LARGE SCALE GENOMIC DNA]</scope>
    <source>
        <strain evidence="8 9">Elox9</strain>
    </source>
</reference>
<dbReference type="InterPro" id="IPR017896">
    <property type="entry name" value="4Fe4S_Fe-S-bd"/>
</dbReference>
<evidence type="ECO:0000256" key="4">
    <source>
        <dbReference type="ARBA" id="ARBA00023004"/>
    </source>
</evidence>
<dbReference type="NCBIfam" id="NF008434">
    <property type="entry name" value="PRK11274.1"/>
    <property type="match status" value="1"/>
</dbReference>
<dbReference type="PANTHER" id="PTHR32479:SF17">
    <property type="entry name" value="GLYCOLATE OXIDASE IRON-SULFUR SUBUNIT"/>
    <property type="match status" value="1"/>
</dbReference>
<evidence type="ECO:0000256" key="2">
    <source>
        <dbReference type="ARBA" id="ARBA00022723"/>
    </source>
</evidence>
<comment type="cofactor">
    <cofactor evidence="6">
        <name>[4Fe-4S] cluster</name>
        <dbReference type="ChEBI" id="CHEBI:49883"/>
    </cofactor>
    <text evidence="6">Binds 2 [4Fe-4S] clusters.</text>
</comment>
<dbReference type="SUPFAM" id="SSF54862">
    <property type="entry name" value="4Fe-4S ferredoxins"/>
    <property type="match status" value="1"/>
</dbReference>
<feature type="domain" description="4Fe-4S ferredoxin-type" evidence="7">
    <location>
        <begin position="67"/>
        <end position="96"/>
    </location>
</feature>
<dbReference type="Gene3D" id="1.10.1060.10">
    <property type="entry name" value="Alpha-helical ferredoxin"/>
    <property type="match status" value="1"/>
</dbReference>
<keyword evidence="3" id="KW-0677">Repeat</keyword>
<comment type="function">
    <text evidence="6">Component of a complex that catalyzes the oxidation of glycolate to glyoxylate.</text>
</comment>
<dbReference type="EMBL" id="CP053562">
    <property type="protein sequence ID" value="QPZ91907.1"/>
    <property type="molecule type" value="Genomic_DNA"/>
</dbReference>
<sequence>MQTNFSPEQLKDPGVARSNEILRACVHCGFCTATCPSYQVLGDELDSPRGRIYLIKDMLENDRLADEKTVKHLDRCLSCLACMTTCPSGVHYMHLIDHARAHVEKTYKRPMMDRLLRWTLAKIVPYPGRFRLAMGGAKLAKPFAGLLPDKRLRAMVGMAPKTIPPVSRNDDAQVFAPMGEKKYRVALQIGCAQRALNTDINDATIRLLRRLGCEVVIPKNLGCCGALSHHMGREDESHSQAARNIRAYLSEGDLDAVIINTSGCGTTVKDYGHMFRNDPMAEDAANVAGLACDVSEFLVKIGLPEGKGGMRVAYHAACSLQHGQQIKSAPKDLLKRAGFEVVEPADSHLCCGSAGTYNLLQPEISDELKKRKVATLEAKQPEVIAAGNIGCMVQIGGGTEVPVVHTVELLDWATGGPKPPALAQA</sequence>
<dbReference type="InterPro" id="IPR004017">
    <property type="entry name" value="Cys_rich_dom"/>
</dbReference>
<proteinExistence type="predicted"/>
<comment type="catalytic activity">
    <reaction evidence="6">
        <text>(R)-lactate + A = pyruvate + AH2</text>
        <dbReference type="Rhea" id="RHEA:15089"/>
        <dbReference type="ChEBI" id="CHEBI:13193"/>
        <dbReference type="ChEBI" id="CHEBI:15361"/>
        <dbReference type="ChEBI" id="CHEBI:16004"/>
        <dbReference type="ChEBI" id="CHEBI:17499"/>
    </reaction>
</comment>
<gene>
    <name evidence="8" type="primary">glcF</name>
    <name evidence="8" type="ORF">AKL02_014070</name>
</gene>
<accession>A0ABX6YWN8</accession>
<keyword evidence="1 6" id="KW-0004">4Fe-4S</keyword>
<dbReference type="Pfam" id="PF13183">
    <property type="entry name" value="Fer4_8"/>
    <property type="match status" value="1"/>
</dbReference>
<keyword evidence="6" id="KW-0249">Electron transport</keyword>
<evidence type="ECO:0000259" key="7">
    <source>
        <dbReference type="PROSITE" id="PS51379"/>
    </source>
</evidence>
<dbReference type="EC" id="1.1.99.14" evidence="6"/>